<dbReference type="AlphaFoldDB" id="A0A9W6WXE7"/>
<accession>A0A9W6WXE7</accession>
<comment type="caution">
    <text evidence="2">The sequence shown here is derived from an EMBL/GenBank/DDBJ whole genome shotgun (WGS) entry which is preliminary data.</text>
</comment>
<organism evidence="2 3">
    <name type="scientific">Phytophthora fragariaefolia</name>
    <dbReference type="NCBI Taxonomy" id="1490495"/>
    <lineage>
        <taxon>Eukaryota</taxon>
        <taxon>Sar</taxon>
        <taxon>Stramenopiles</taxon>
        <taxon>Oomycota</taxon>
        <taxon>Peronosporomycetes</taxon>
        <taxon>Peronosporales</taxon>
        <taxon>Peronosporaceae</taxon>
        <taxon>Phytophthora</taxon>
    </lineage>
</organism>
<feature type="compositionally biased region" description="Polar residues" evidence="1">
    <location>
        <begin position="25"/>
        <end position="38"/>
    </location>
</feature>
<sequence>MANGTTSPSGLSPATAGGFPRARVNSANPVGSTDSVTMASLDATVDKARSIQFDDEVTRRHGDGEDDEGEE</sequence>
<protein>
    <submittedName>
        <fullName evidence="2">Unnamed protein product</fullName>
    </submittedName>
</protein>
<keyword evidence="3" id="KW-1185">Reference proteome</keyword>
<proteinExistence type="predicted"/>
<evidence type="ECO:0000256" key="1">
    <source>
        <dbReference type="SAM" id="MobiDB-lite"/>
    </source>
</evidence>
<dbReference type="Proteomes" id="UP001165121">
    <property type="component" value="Unassembled WGS sequence"/>
</dbReference>
<feature type="region of interest" description="Disordered" evidence="1">
    <location>
        <begin position="1"/>
        <end position="71"/>
    </location>
</feature>
<name>A0A9W6WXE7_9STRA</name>
<gene>
    <name evidence="2" type="ORF">Pfra01_000272300</name>
</gene>
<evidence type="ECO:0000313" key="3">
    <source>
        <dbReference type="Proteomes" id="UP001165121"/>
    </source>
</evidence>
<dbReference type="EMBL" id="BSXT01000217">
    <property type="protein sequence ID" value="GMF21129.1"/>
    <property type="molecule type" value="Genomic_DNA"/>
</dbReference>
<reference evidence="2" key="1">
    <citation type="submission" date="2023-04" db="EMBL/GenBank/DDBJ databases">
        <title>Phytophthora fragariaefolia NBRC 109709.</title>
        <authorList>
            <person name="Ichikawa N."/>
            <person name="Sato H."/>
            <person name="Tonouchi N."/>
        </authorList>
    </citation>
    <scope>NUCLEOTIDE SEQUENCE</scope>
    <source>
        <strain evidence="2">NBRC 109709</strain>
    </source>
</reference>
<evidence type="ECO:0000313" key="2">
    <source>
        <dbReference type="EMBL" id="GMF21129.1"/>
    </source>
</evidence>
<feature type="compositionally biased region" description="Polar residues" evidence="1">
    <location>
        <begin position="1"/>
        <end position="12"/>
    </location>
</feature>